<dbReference type="PANTHER" id="PTHR14057">
    <property type="entry name" value="TRANSCRIPTION FACTOR ONECUT"/>
    <property type="match status" value="1"/>
</dbReference>
<evidence type="ECO:0000259" key="5">
    <source>
        <dbReference type="PROSITE" id="PS50071"/>
    </source>
</evidence>
<dbReference type="InterPro" id="IPR009057">
    <property type="entry name" value="Homeodomain-like_sf"/>
</dbReference>
<dbReference type="InterPro" id="IPR001356">
    <property type="entry name" value="HD"/>
</dbReference>
<evidence type="ECO:0000256" key="1">
    <source>
        <dbReference type="ARBA" id="ARBA00004123"/>
    </source>
</evidence>
<dbReference type="AlphaFoldDB" id="A0AAV4PJT0"/>
<proteinExistence type="predicted"/>
<dbReference type="CDD" id="cd00086">
    <property type="entry name" value="homeodomain"/>
    <property type="match status" value="1"/>
</dbReference>
<dbReference type="PROSITE" id="PS50071">
    <property type="entry name" value="HOMEOBOX_2"/>
    <property type="match status" value="1"/>
</dbReference>
<gene>
    <name evidence="6" type="primary">ONECUT1</name>
    <name evidence="6" type="ORF">CEXT_363291</name>
</gene>
<evidence type="ECO:0000256" key="2">
    <source>
        <dbReference type="PROSITE-ProRule" id="PRU00108"/>
    </source>
</evidence>
<keyword evidence="7" id="KW-1185">Reference proteome</keyword>
<keyword evidence="2 3" id="KW-0371">Homeobox</keyword>
<organism evidence="6 7">
    <name type="scientific">Caerostris extrusa</name>
    <name type="common">Bark spider</name>
    <name type="synonym">Caerostris bankana</name>
    <dbReference type="NCBI Taxonomy" id="172846"/>
    <lineage>
        <taxon>Eukaryota</taxon>
        <taxon>Metazoa</taxon>
        <taxon>Ecdysozoa</taxon>
        <taxon>Arthropoda</taxon>
        <taxon>Chelicerata</taxon>
        <taxon>Arachnida</taxon>
        <taxon>Araneae</taxon>
        <taxon>Araneomorphae</taxon>
        <taxon>Entelegynae</taxon>
        <taxon>Araneoidea</taxon>
        <taxon>Araneidae</taxon>
        <taxon>Caerostris</taxon>
    </lineage>
</organism>
<keyword evidence="2 3" id="KW-0238">DNA-binding</keyword>
<feature type="compositionally biased region" description="Low complexity" evidence="4">
    <location>
        <begin position="145"/>
        <end position="163"/>
    </location>
</feature>
<evidence type="ECO:0000256" key="3">
    <source>
        <dbReference type="RuleBase" id="RU000682"/>
    </source>
</evidence>
<reference evidence="6 7" key="1">
    <citation type="submission" date="2021-06" db="EMBL/GenBank/DDBJ databases">
        <title>Caerostris extrusa draft genome.</title>
        <authorList>
            <person name="Kono N."/>
            <person name="Arakawa K."/>
        </authorList>
    </citation>
    <scope>NUCLEOTIDE SEQUENCE [LARGE SCALE GENOMIC DNA]</scope>
</reference>
<dbReference type="FunFam" id="1.10.10.60:FF:000054">
    <property type="entry name" value="One cut domain family member"/>
    <property type="match status" value="1"/>
</dbReference>
<dbReference type="EMBL" id="BPLR01004611">
    <property type="protein sequence ID" value="GIX96149.1"/>
    <property type="molecule type" value="Genomic_DNA"/>
</dbReference>
<dbReference type="GO" id="GO:0000981">
    <property type="term" value="F:DNA-binding transcription factor activity, RNA polymerase II-specific"/>
    <property type="evidence" value="ECO:0007669"/>
    <property type="project" value="TreeGrafter"/>
</dbReference>
<dbReference type="Gene3D" id="1.10.10.60">
    <property type="entry name" value="Homeodomain-like"/>
    <property type="match status" value="1"/>
</dbReference>
<evidence type="ECO:0000313" key="6">
    <source>
        <dbReference type="EMBL" id="GIX96149.1"/>
    </source>
</evidence>
<feature type="domain" description="Homeobox" evidence="5">
    <location>
        <begin position="64"/>
        <end position="124"/>
    </location>
</feature>
<feature type="region of interest" description="Disordered" evidence="4">
    <location>
        <begin position="143"/>
        <end position="163"/>
    </location>
</feature>
<dbReference type="SMART" id="SM00389">
    <property type="entry name" value="HOX"/>
    <property type="match status" value="1"/>
</dbReference>
<name>A0AAV4PJT0_CAEEX</name>
<protein>
    <submittedName>
        <fullName evidence="6">Hepatocyte nuclear factor 6</fullName>
    </submittedName>
</protein>
<feature type="DNA-binding region" description="Homeobox" evidence="2">
    <location>
        <begin position="66"/>
        <end position="125"/>
    </location>
</feature>
<dbReference type="InterPro" id="IPR051649">
    <property type="entry name" value="CUT_Homeobox"/>
</dbReference>
<sequence>MMTFYRHNERVFLHVLVFQLSFNPSFWAAYEFYQHAQRCLKQAYLYLKTACKRKEDQQQVKQQNTPKKPRLVFTDLQRRTLQAIFKETKRPSKEMQITISQQLGLELSTVGNFFMNARRRSQDKWQEEVDNKCVTTTSIVAPKINSSSNNNNSSDATSPDMISTQTTTTILTTIVTTS</sequence>
<comment type="subcellular location">
    <subcellularLocation>
        <location evidence="1 2 3">Nucleus</location>
    </subcellularLocation>
</comment>
<comment type="caution">
    <text evidence="6">The sequence shown here is derived from an EMBL/GenBank/DDBJ whole genome shotgun (WGS) entry which is preliminary data.</text>
</comment>
<dbReference type="Proteomes" id="UP001054945">
    <property type="component" value="Unassembled WGS sequence"/>
</dbReference>
<evidence type="ECO:0000256" key="4">
    <source>
        <dbReference type="SAM" id="MobiDB-lite"/>
    </source>
</evidence>
<dbReference type="GO" id="GO:0000978">
    <property type="term" value="F:RNA polymerase II cis-regulatory region sequence-specific DNA binding"/>
    <property type="evidence" value="ECO:0007669"/>
    <property type="project" value="TreeGrafter"/>
</dbReference>
<dbReference type="GO" id="GO:0005634">
    <property type="term" value="C:nucleus"/>
    <property type="evidence" value="ECO:0007669"/>
    <property type="project" value="UniProtKB-SubCell"/>
</dbReference>
<evidence type="ECO:0000313" key="7">
    <source>
        <dbReference type="Proteomes" id="UP001054945"/>
    </source>
</evidence>
<accession>A0AAV4PJT0</accession>
<dbReference type="SUPFAM" id="SSF46689">
    <property type="entry name" value="Homeodomain-like"/>
    <property type="match status" value="1"/>
</dbReference>
<dbReference type="PANTHER" id="PTHR14057:SF47">
    <property type="entry name" value="HOMEOBOX PROTEIN ONECUT"/>
    <property type="match status" value="1"/>
</dbReference>
<keyword evidence="2 3" id="KW-0539">Nucleus</keyword>
<dbReference type="Pfam" id="PF00046">
    <property type="entry name" value="Homeodomain"/>
    <property type="match status" value="1"/>
</dbReference>